<dbReference type="InterPro" id="IPR017665">
    <property type="entry name" value="Guanylate_kinase"/>
</dbReference>
<dbReference type="InterPro" id="IPR020590">
    <property type="entry name" value="Guanylate_kinase_CS"/>
</dbReference>
<dbReference type="InterPro" id="IPR027417">
    <property type="entry name" value="P-loop_NTPase"/>
</dbReference>
<dbReference type="PROSITE" id="PS00856">
    <property type="entry name" value="GUANYLATE_KINASE_1"/>
    <property type="match status" value="1"/>
</dbReference>
<gene>
    <name evidence="10" type="ORF">BD289DRAFT_479594</name>
</gene>
<dbReference type="InterPro" id="IPR008145">
    <property type="entry name" value="GK/Ca_channel_bsu"/>
</dbReference>
<dbReference type="InParanoid" id="A0A2T3AIF5"/>
<dbReference type="NCBIfam" id="TIGR03263">
    <property type="entry name" value="guanyl_kin"/>
    <property type="match status" value="1"/>
</dbReference>
<dbReference type="PANTHER" id="PTHR23117">
    <property type="entry name" value="GUANYLATE KINASE-RELATED"/>
    <property type="match status" value="1"/>
</dbReference>
<keyword evidence="11" id="KW-1185">Reference proteome</keyword>
<dbReference type="EMBL" id="KZ678385">
    <property type="protein sequence ID" value="PSR99213.1"/>
    <property type="molecule type" value="Genomic_DNA"/>
</dbReference>
<dbReference type="SUPFAM" id="SSF52540">
    <property type="entry name" value="P-loop containing nucleoside triphosphate hydrolases"/>
    <property type="match status" value="1"/>
</dbReference>
<dbReference type="GO" id="GO:0004385">
    <property type="term" value="F:GMP kinase activity"/>
    <property type="evidence" value="ECO:0007669"/>
    <property type="project" value="UniProtKB-EC"/>
</dbReference>
<dbReference type="FunFam" id="3.40.50.300:FF:000776">
    <property type="entry name" value="Guanylate kinase 2"/>
    <property type="match status" value="1"/>
</dbReference>
<keyword evidence="6 10" id="KW-0418">Kinase</keyword>
<protein>
    <recommendedName>
        <fullName evidence="3">Guanylate kinase</fullName>
        <ecNumber evidence="2">2.7.4.8</ecNumber>
    </recommendedName>
    <alternativeName>
        <fullName evidence="8">GMP kinase</fullName>
    </alternativeName>
</protein>
<evidence type="ECO:0000256" key="7">
    <source>
        <dbReference type="ARBA" id="ARBA00022840"/>
    </source>
</evidence>
<comment type="similarity">
    <text evidence="1">Belongs to the guanylate kinase family.</text>
</comment>
<evidence type="ECO:0000256" key="4">
    <source>
        <dbReference type="ARBA" id="ARBA00022679"/>
    </source>
</evidence>
<dbReference type="STRING" id="2025994.A0A2T3AIF5"/>
<dbReference type="Pfam" id="PF00625">
    <property type="entry name" value="Guanylate_kin"/>
    <property type="match status" value="1"/>
</dbReference>
<evidence type="ECO:0000256" key="8">
    <source>
        <dbReference type="ARBA" id="ARBA00030128"/>
    </source>
</evidence>
<keyword evidence="7" id="KW-0067">ATP-binding</keyword>
<dbReference type="EC" id="2.7.4.8" evidence="2"/>
<evidence type="ECO:0000256" key="5">
    <source>
        <dbReference type="ARBA" id="ARBA00022741"/>
    </source>
</evidence>
<evidence type="ECO:0000256" key="2">
    <source>
        <dbReference type="ARBA" id="ARBA00012961"/>
    </source>
</evidence>
<dbReference type="FunCoup" id="A0A2T3AIF5">
    <property type="interactions" value="551"/>
</dbReference>
<dbReference type="InterPro" id="IPR008144">
    <property type="entry name" value="Guanylate_kin-like_dom"/>
</dbReference>
<keyword evidence="5" id="KW-0547">Nucleotide-binding</keyword>
<proteinExistence type="inferred from homology"/>
<dbReference type="Proteomes" id="UP000241462">
    <property type="component" value="Unassembled WGS sequence"/>
</dbReference>
<dbReference type="SMART" id="SM00072">
    <property type="entry name" value="GuKc"/>
    <property type="match status" value="1"/>
</dbReference>
<dbReference type="GO" id="GO:0005829">
    <property type="term" value="C:cytosol"/>
    <property type="evidence" value="ECO:0007669"/>
    <property type="project" value="TreeGrafter"/>
</dbReference>
<evidence type="ECO:0000313" key="11">
    <source>
        <dbReference type="Proteomes" id="UP000241462"/>
    </source>
</evidence>
<keyword evidence="4" id="KW-0808">Transferase</keyword>
<evidence type="ECO:0000256" key="6">
    <source>
        <dbReference type="ARBA" id="ARBA00022777"/>
    </source>
</evidence>
<dbReference type="AlphaFoldDB" id="A0A2T3AIF5"/>
<sequence length="197" mass="22250">MAPVTLPTDRRPLVISGPSGVGKGTLFNLLRERHPDTFTLSVSHTTRSPREGEQHGEHYYFVSRDEFEELIRQDGFVEHAQFGGNCYGTSKGTIAEQTGKGKVVVLDIEMEGVKQIKNSGMEARYVFVAPPSEEELERRLRGRGTEKEESVLKRLNQAKLELEYSRTPGVHDLIIVNDNLDKAYKQLEDFVYKPVDA</sequence>
<reference evidence="10 11" key="1">
    <citation type="journal article" date="2018" name="Mycol. Prog.">
        <title>Coniella lustricola, a new species from submerged detritus.</title>
        <authorList>
            <person name="Raudabaugh D.B."/>
            <person name="Iturriaga T."/>
            <person name="Carver A."/>
            <person name="Mondo S."/>
            <person name="Pangilinan J."/>
            <person name="Lipzen A."/>
            <person name="He G."/>
            <person name="Amirebrahimi M."/>
            <person name="Grigoriev I.V."/>
            <person name="Miller A.N."/>
        </authorList>
    </citation>
    <scope>NUCLEOTIDE SEQUENCE [LARGE SCALE GENOMIC DNA]</scope>
    <source>
        <strain evidence="10 11">B22-T-1</strain>
    </source>
</reference>
<organism evidence="10 11">
    <name type="scientific">Coniella lustricola</name>
    <dbReference type="NCBI Taxonomy" id="2025994"/>
    <lineage>
        <taxon>Eukaryota</taxon>
        <taxon>Fungi</taxon>
        <taxon>Dikarya</taxon>
        <taxon>Ascomycota</taxon>
        <taxon>Pezizomycotina</taxon>
        <taxon>Sordariomycetes</taxon>
        <taxon>Sordariomycetidae</taxon>
        <taxon>Diaporthales</taxon>
        <taxon>Schizoparmaceae</taxon>
        <taxon>Coniella</taxon>
    </lineage>
</organism>
<dbReference type="CDD" id="cd00071">
    <property type="entry name" value="GMPK"/>
    <property type="match status" value="1"/>
</dbReference>
<dbReference type="OrthoDB" id="6334211at2759"/>
<dbReference type="GO" id="GO:0005524">
    <property type="term" value="F:ATP binding"/>
    <property type="evidence" value="ECO:0007669"/>
    <property type="project" value="UniProtKB-KW"/>
</dbReference>
<dbReference type="PROSITE" id="PS50052">
    <property type="entry name" value="GUANYLATE_KINASE_2"/>
    <property type="match status" value="1"/>
</dbReference>
<evidence type="ECO:0000256" key="3">
    <source>
        <dbReference type="ARBA" id="ARBA00016296"/>
    </source>
</evidence>
<feature type="domain" description="Guanylate kinase-like" evidence="9">
    <location>
        <begin position="10"/>
        <end position="192"/>
    </location>
</feature>
<evidence type="ECO:0000259" key="9">
    <source>
        <dbReference type="PROSITE" id="PS50052"/>
    </source>
</evidence>
<accession>A0A2T3AIF5</accession>
<evidence type="ECO:0000256" key="1">
    <source>
        <dbReference type="ARBA" id="ARBA00005790"/>
    </source>
</evidence>
<name>A0A2T3AIF5_9PEZI</name>
<dbReference type="PANTHER" id="PTHR23117:SF13">
    <property type="entry name" value="GUANYLATE KINASE"/>
    <property type="match status" value="1"/>
</dbReference>
<dbReference type="Gene3D" id="3.40.50.300">
    <property type="entry name" value="P-loop containing nucleotide triphosphate hydrolases"/>
    <property type="match status" value="1"/>
</dbReference>
<evidence type="ECO:0000313" key="10">
    <source>
        <dbReference type="EMBL" id="PSR99213.1"/>
    </source>
</evidence>
<dbReference type="HAMAP" id="MF_00328">
    <property type="entry name" value="Guanylate_kinase"/>
    <property type="match status" value="1"/>
</dbReference>